<dbReference type="AlphaFoldDB" id="A0A5J4PDA7"/>
<protein>
    <submittedName>
        <fullName evidence="1">SusF/SusE family outer membrane protein</fullName>
    </submittedName>
</protein>
<sequence>MKRIYILSALLFGLCLFYACEDDSDSHPAVENPDG</sequence>
<gene>
    <name evidence="1" type="ORF">EZS27_041405</name>
</gene>
<name>A0A5J4PDA7_9ZZZZ</name>
<dbReference type="EMBL" id="SNRY01009534">
    <property type="protein sequence ID" value="KAA6306930.1"/>
    <property type="molecule type" value="Genomic_DNA"/>
</dbReference>
<accession>A0A5J4PDA7</accession>
<reference evidence="1" key="1">
    <citation type="submission" date="2019-03" db="EMBL/GenBank/DDBJ databases">
        <title>Single cell metagenomics reveals metabolic interactions within the superorganism composed of flagellate Streblomastix strix and complex community of Bacteroidetes bacteria on its surface.</title>
        <authorList>
            <person name="Treitli S.C."/>
            <person name="Kolisko M."/>
            <person name="Husnik F."/>
            <person name="Keeling P."/>
            <person name="Hampl V."/>
        </authorList>
    </citation>
    <scope>NUCLEOTIDE SEQUENCE</scope>
    <source>
        <strain evidence="1">STM</strain>
    </source>
</reference>
<feature type="non-terminal residue" evidence="1">
    <location>
        <position position="35"/>
    </location>
</feature>
<organism evidence="1">
    <name type="scientific">termite gut metagenome</name>
    <dbReference type="NCBI Taxonomy" id="433724"/>
    <lineage>
        <taxon>unclassified sequences</taxon>
        <taxon>metagenomes</taxon>
        <taxon>organismal metagenomes</taxon>
    </lineage>
</organism>
<dbReference type="PROSITE" id="PS51257">
    <property type="entry name" value="PROKAR_LIPOPROTEIN"/>
    <property type="match status" value="1"/>
</dbReference>
<comment type="caution">
    <text evidence="1">The sequence shown here is derived from an EMBL/GenBank/DDBJ whole genome shotgun (WGS) entry which is preliminary data.</text>
</comment>
<proteinExistence type="predicted"/>
<evidence type="ECO:0000313" key="1">
    <source>
        <dbReference type="EMBL" id="KAA6306930.1"/>
    </source>
</evidence>